<feature type="region of interest" description="Disordered" evidence="1">
    <location>
        <begin position="403"/>
        <end position="423"/>
    </location>
</feature>
<dbReference type="AlphaFoldDB" id="A0A2V4N7I2"/>
<evidence type="ECO:0000259" key="4">
    <source>
        <dbReference type="Pfam" id="PF13845"/>
    </source>
</evidence>
<organism evidence="5 6">
    <name type="scientific">Streptomyces tateyamensis</name>
    <dbReference type="NCBI Taxonomy" id="565073"/>
    <lineage>
        <taxon>Bacteria</taxon>
        <taxon>Bacillati</taxon>
        <taxon>Actinomycetota</taxon>
        <taxon>Actinomycetes</taxon>
        <taxon>Kitasatosporales</taxon>
        <taxon>Streptomycetaceae</taxon>
        <taxon>Streptomyces</taxon>
    </lineage>
</organism>
<feature type="region of interest" description="Disordered" evidence="1">
    <location>
        <begin position="1"/>
        <end position="62"/>
    </location>
</feature>
<evidence type="ECO:0000313" key="6">
    <source>
        <dbReference type="Proteomes" id="UP000248039"/>
    </source>
</evidence>
<keyword evidence="2" id="KW-0812">Transmembrane</keyword>
<comment type="caution">
    <text evidence="5">The sequence shown here is derived from an EMBL/GenBank/DDBJ whole genome shotgun (WGS) entry which is preliminary data.</text>
</comment>
<evidence type="ECO:0008006" key="7">
    <source>
        <dbReference type="Google" id="ProtNLM"/>
    </source>
</evidence>
<protein>
    <recommendedName>
        <fullName evidence="7">DUF4190 domain-containing protein</fullName>
    </recommendedName>
</protein>
<dbReference type="Proteomes" id="UP000248039">
    <property type="component" value="Unassembled WGS sequence"/>
</dbReference>
<feature type="transmembrane region" description="Helical" evidence="2">
    <location>
        <begin position="97"/>
        <end position="122"/>
    </location>
</feature>
<feature type="compositionally biased region" description="Pro residues" evidence="1">
    <location>
        <begin position="20"/>
        <end position="54"/>
    </location>
</feature>
<dbReference type="EMBL" id="PYBW01000108">
    <property type="protein sequence ID" value="PYC72097.1"/>
    <property type="molecule type" value="Genomic_DNA"/>
</dbReference>
<evidence type="ECO:0000313" key="5">
    <source>
        <dbReference type="EMBL" id="PYC72097.1"/>
    </source>
</evidence>
<sequence>MTAEQERAADGPQDAVPADCAPPAPQPYPAGPPQVQPYPVPPQVQPYPVPPQAAYPPYQGQGPGPYPPAPGYPVYGGYPGGYPGWGTPPPPPGTNGLAIGALVTALTCFLWPVGLGLSIGALNQIRKRGGQRGTGLAVAALILSVLGAFTTLGSLAGKNSGHNDFSLGGGSGTVAARDLSTGDCFDRAGSLVRKVPCSTAHDGEVVGSLQLTGSGFPDEAERRRQAGPGCQRFSLDYSMDDWAFPDGMVVHYFYPEQGSWDTGDRTATCFLTDPDKKHTGTMRLDASTATSAQYRYLKAMDAIDTVGSRRPSGSVADDPAGYREWAADMAKVLQEQTAALQGGWDPAVGPAVDAQTAELKLRIPGLQRAARPTGPDDLARALAEADQHRGYDQQKAVRKLLKLSTDDSWQNQPAGSDGAPKSV</sequence>
<dbReference type="Pfam" id="PF13845">
    <property type="entry name" value="Septum_form"/>
    <property type="match status" value="1"/>
</dbReference>
<evidence type="ECO:0000256" key="1">
    <source>
        <dbReference type="SAM" id="MobiDB-lite"/>
    </source>
</evidence>
<name>A0A2V4N7I2_9ACTN</name>
<proteinExistence type="predicted"/>
<accession>A0A2V4N7I2</accession>
<keyword evidence="2" id="KW-1133">Transmembrane helix</keyword>
<dbReference type="SUPFAM" id="SSF81995">
    <property type="entry name" value="beta-sandwich domain of Sec23/24"/>
    <property type="match status" value="1"/>
</dbReference>
<dbReference type="InterPro" id="IPR025241">
    <property type="entry name" value="DUF4190"/>
</dbReference>
<feature type="domain" description="Septum formation-related" evidence="4">
    <location>
        <begin position="181"/>
        <end position="269"/>
    </location>
</feature>
<evidence type="ECO:0000259" key="3">
    <source>
        <dbReference type="Pfam" id="PF13828"/>
    </source>
</evidence>
<feature type="transmembrane region" description="Helical" evidence="2">
    <location>
        <begin position="134"/>
        <end position="156"/>
    </location>
</feature>
<dbReference type="OrthoDB" id="3628931at2"/>
<keyword evidence="6" id="KW-1185">Reference proteome</keyword>
<keyword evidence="2" id="KW-0472">Membrane</keyword>
<dbReference type="InterPro" id="IPR026004">
    <property type="entry name" value="Septum_form"/>
</dbReference>
<feature type="domain" description="DUF4190" evidence="3">
    <location>
        <begin position="97"/>
        <end position="150"/>
    </location>
</feature>
<evidence type="ECO:0000256" key="2">
    <source>
        <dbReference type="SAM" id="Phobius"/>
    </source>
</evidence>
<gene>
    <name evidence="5" type="ORF">C7C46_26015</name>
</gene>
<reference evidence="5 6" key="1">
    <citation type="submission" date="2018-03" db="EMBL/GenBank/DDBJ databases">
        <title>Bioinformatic expansion and discovery of thiopeptide antibiotics.</title>
        <authorList>
            <person name="Schwalen C.J."/>
            <person name="Hudson G.A."/>
            <person name="Mitchell D.A."/>
        </authorList>
    </citation>
    <scope>NUCLEOTIDE SEQUENCE [LARGE SCALE GENOMIC DNA]</scope>
    <source>
        <strain evidence="5 6">ATCC 21389</strain>
    </source>
</reference>
<dbReference type="RefSeq" id="WP_110672352.1">
    <property type="nucleotide sequence ID" value="NZ_PYBW01000108.1"/>
</dbReference>
<dbReference type="Pfam" id="PF13828">
    <property type="entry name" value="DUF4190"/>
    <property type="match status" value="1"/>
</dbReference>